<accession>A0A841KE72</accession>
<gene>
    <name evidence="2" type="ORF">HNQ86_000837</name>
</gene>
<feature type="compositionally biased region" description="Basic and acidic residues" evidence="1">
    <location>
        <begin position="15"/>
        <end position="37"/>
    </location>
</feature>
<feature type="compositionally biased region" description="Basic residues" evidence="1">
    <location>
        <begin position="1"/>
        <end position="14"/>
    </location>
</feature>
<sequence>MKHAISRRDTRHRAPSSEHVSRRIPDHAASDARSHRPTDADVCALLQNVIADALRIAMSLLGTRKLLCMG</sequence>
<reference evidence="2 3" key="1">
    <citation type="submission" date="2020-08" db="EMBL/GenBank/DDBJ databases">
        <title>Genomic Encyclopedia of Type Strains, Phase IV (KMG-IV): sequencing the most valuable type-strain genomes for metagenomic binning, comparative biology and taxonomic classification.</title>
        <authorList>
            <person name="Goeker M."/>
        </authorList>
    </citation>
    <scope>NUCLEOTIDE SEQUENCE [LARGE SCALE GENOMIC DNA]</scope>
    <source>
        <strain evidence="2 3">DSM 107085</strain>
    </source>
</reference>
<name>A0A841KE72_9GAMM</name>
<protein>
    <submittedName>
        <fullName evidence="2">Uncharacterized protein</fullName>
    </submittedName>
</protein>
<dbReference type="EMBL" id="JACHET010000001">
    <property type="protein sequence ID" value="MBB6183492.1"/>
    <property type="molecule type" value="Genomic_DNA"/>
</dbReference>
<evidence type="ECO:0000313" key="3">
    <source>
        <dbReference type="Proteomes" id="UP000560000"/>
    </source>
</evidence>
<proteinExistence type="predicted"/>
<feature type="region of interest" description="Disordered" evidence="1">
    <location>
        <begin position="1"/>
        <end position="37"/>
    </location>
</feature>
<comment type="caution">
    <text evidence="2">The sequence shown here is derived from an EMBL/GenBank/DDBJ whole genome shotgun (WGS) entry which is preliminary data.</text>
</comment>
<evidence type="ECO:0000256" key="1">
    <source>
        <dbReference type="SAM" id="MobiDB-lite"/>
    </source>
</evidence>
<dbReference type="Proteomes" id="UP000560000">
    <property type="component" value="Unassembled WGS sequence"/>
</dbReference>
<organism evidence="2 3">
    <name type="scientific">Oleiagrimonas soli</name>
    <dbReference type="NCBI Taxonomy" id="1543381"/>
    <lineage>
        <taxon>Bacteria</taxon>
        <taxon>Pseudomonadati</taxon>
        <taxon>Pseudomonadota</taxon>
        <taxon>Gammaproteobacteria</taxon>
        <taxon>Lysobacterales</taxon>
        <taxon>Rhodanobacteraceae</taxon>
        <taxon>Oleiagrimonas</taxon>
    </lineage>
</organism>
<dbReference type="AlphaFoldDB" id="A0A841KE72"/>
<evidence type="ECO:0000313" key="2">
    <source>
        <dbReference type="EMBL" id="MBB6183492.1"/>
    </source>
</evidence>